<protein>
    <submittedName>
        <fullName evidence="2">Unannotated protein</fullName>
    </submittedName>
</protein>
<dbReference type="EMBL" id="CAFBLN010000060">
    <property type="protein sequence ID" value="CAB4876792.1"/>
    <property type="molecule type" value="Genomic_DNA"/>
</dbReference>
<accession>A0A6J7E140</accession>
<evidence type="ECO:0000256" key="1">
    <source>
        <dbReference type="SAM" id="MobiDB-lite"/>
    </source>
</evidence>
<evidence type="ECO:0000313" key="2">
    <source>
        <dbReference type="EMBL" id="CAB4876792.1"/>
    </source>
</evidence>
<sequence length="113" mass="11513">MGLGVGGVENLNERALGQRSAQQAGGGANVVGAKDDVDEPGPLDNGLTILLGHATTNGDLHVGATLLKSLELPEGGVEALIGILTNRAGVEENDVGLLPGLHRNETIGHHKSR</sequence>
<gene>
    <name evidence="2" type="ORF">UFOPK3381_01118</name>
</gene>
<name>A0A6J7E140_9ZZZZ</name>
<feature type="region of interest" description="Disordered" evidence="1">
    <location>
        <begin position="14"/>
        <end position="39"/>
    </location>
</feature>
<proteinExistence type="predicted"/>
<reference evidence="2" key="1">
    <citation type="submission" date="2020-05" db="EMBL/GenBank/DDBJ databases">
        <authorList>
            <person name="Chiriac C."/>
            <person name="Salcher M."/>
            <person name="Ghai R."/>
            <person name="Kavagutti S V."/>
        </authorList>
    </citation>
    <scope>NUCLEOTIDE SEQUENCE</scope>
</reference>
<dbReference type="AlphaFoldDB" id="A0A6J7E140"/>
<organism evidence="2">
    <name type="scientific">freshwater metagenome</name>
    <dbReference type="NCBI Taxonomy" id="449393"/>
    <lineage>
        <taxon>unclassified sequences</taxon>
        <taxon>metagenomes</taxon>
        <taxon>ecological metagenomes</taxon>
    </lineage>
</organism>